<evidence type="ECO:0000256" key="1">
    <source>
        <dbReference type="SAM" id="Coils"/>
    </source>
</evidence>
<dbReference type="SUPFAM" id="SSF88713">
    <property type="entry name" value="Glycoside hydrolase/deacetylase"/>
    <property type="match status" value="1"/>
</dbReference>
<evidence type="ECO:0000256" key="2">
    <source>
        <dbReference type="SAM" id="Phobius"/>
    </source>
</evidence>
<dbReference type="GO" id="GO:0005975">
    <property type="term" value="P:carbohydrate metabolic process"/>
    <property type="evidence" value="ECO:0007669"/>
    <property type="project" value="InterPro"/>
</dbReference>
<proteinExistence type="predicted"/>
<dbReference type="EMBL" id="AP023086">
    <property type="protein sequence ID" value="BCD97870.1"/>
    <property type="molecule type" value="Genomic_DNA"/>
</dbReference>
<dbReference type="Proteomes" id="UP001320119">
    <property type="component" value="Chromosome"/>
</dbReference>
<dbReference type="AlphaFoldDB" id="A0AAN1WHT8"/>
<keyword evidence="2" id="KW-0812">Transmembrane</keyword>
<feature type="coiled-coil region" evidence="1">
    <location>
        <begin position="54"/>
        <end position="81"/>
    </location>
</feature>
<dbReference type="PANTHER" id="PTHR30105">
    <property type="entry name" value="UNCHARACTERIZED YIBQ-RELATED"/>
    <property type="match status" value="1"/>
</dbReference>
<dbReference type="Pfam" id="PF04748">
    <property type="entry name" value="Polysacc_deac_2"/>
    <property type="match status" value="1"/>
</dbReference>
<dbReference type="InterPro" id="IPR011330">
    <property type="entry name" value="Glyco_hydro/deAcase_b/a-brl"/>
</dbReference>
<dbReference type="KEGG" id="marq:MARGE09_P2071"/>
<evidence type="ECO:0000313" key="4">
    <source>
        <dbReference type="Proteomes" id="UP001320119"/>
    </source>
</evidence>
<keyword evidence="2" id="KW-0472">Membrane</keyword>
<sequence length="361" mass="39853">MVQKRRKKKPSRKLLSRKNLPILGVTVLFCIGIMAGAFSLDHIYQRHIENARLAQAEQAAAERAQATLAQKKSRFIELKKQREKQAAQQLAATQKHKKAKATPKEAPKKVAFSSYIPAASSQIVAIVIDDIGYQRQEGERTLALPAKLTVAVLPFTPFAKSLAKQAPAAGKEVMLHAPMEPKKLSYWGDGLKASMPEQALRESFNSMINDIPNLVGINNHMGSGLTENAEIMAWLMAELPARGLYFIDSRTTAASAAYDAAKKLGIPTYERDIFLDHSRKPKDISRQLDKLVQTAQKNGMALGIGHPYPETLQVLEQRIPQLHAQGIELVTVSELLNARANRVQLALQTNKHSGTPKTSVF</sequence>
<name>A0AAN1WHT8_9GAMM</name>
<dbReference type="PANTHER" id="PTHR30105:SF2">
    <property type="entry name" value="DIVERGENT POLYSACCHARIDE DEACETYLASE SUPERFAMILY"/>
    <property type="match status" value="1"/>
</dbReference>
<organism evidence="3 4">
    <name type="scientific">Marinagarivorans cellulosilyticus</name>
    <dbReference type="NCBI Taxonomy" id="2721545"/>
    <lineage>
        <taxon>Bacteria</taxon>
        <taxon>Pseudomonadati</taxon>
        <taxon>Pseudomonadota</taxon>
        <taxon>Gammaproteobacteria</taxon>
        <taxon>Cellvibrionales</taxon>
        <taxon>Cellvibrionaceae</taxon>
        <taxon>Marinagarivorans</taxon>
    </lineage>
</organism>
<reference evidence="3 4" key="1">
    <citation type="journal article" date="2022" name="IScience">
        <title>An ultrasensitive nanofiber-based assay for enzymatic hydrolysis and deep-sea microbial degradation of cellulose.</title>
        <authorList>
            <person name="Tsudome M."/>
            <person name="Tachioka M."/>
            <person name="Miyazaki M."/>
            <person name="Uchimura K."/>
            <person name="Tsuda M."/>
            <person name="Takaki Y."/>
            <person name="Deguchi S."/>
        </authorList>
    </citation>
    <scope>NUCLEOTIDE SEQUENCE [LARGE SCALE GENOMIC DNA]</scope>
    <source>
        <strain evidence="3 4">GE09</strain>
    </source>
</reference>
<accession>A0AAN1WHT8</accession>
<feature type="transmembrane region" description="Helical" evidence="2">
    <location>
        <begin position="20"/>
        <end position="40"/>
    </location>
</feature>
<dbReference type="InterPro" id="IPR006837">
    <property type="entry name" value="Divergent_DAC"/>
</dbReference>
<dbReference type="RefSeq" id="WP_236981833.1">
    <property type="nucleotide sequence ID" value="NZ_AP023086.1"/>
</dbReference>
<dbReference type="CDD" id="cd10936">
    <property type="entry name" value="CE4_DAC2"/>
    <property type="match status" value="1"/>
</dbReference>
<dbReference type="Gene3D" id="3.20.20.370">
    <property type="entry name" value="Glycoside hydrolase/deacetylase"/>
    <property type="match status" value="1"/>
</dbReference>
<evidence type="ECO:0008006" key="5">
    <source>
        <dbReference type="Google" id="ProtNLM"/>
    </source>
</evidence>
<gene>
    <name evidence="3" type="ORF">MARGE09_P2071</name>
</gene>
<keyword evidence="2" id="KW-1133">Transmembrane helix</keyword>
<protein>
    <recommendedName>
        <fullName evidence="5">Divergent polysaccharide deacetylase family protein</fullName>
    </recommendedName>
</protein>
<evidence type="ECO:0000313" key="3">
    <source>
        <dbReference type="EMBL" id="BCD97870.1"/>
    </source>
</evidence>
<keyword evidence="1" id="KW-0175">Coiled coil</keyword>
<keyword evidence="4" id="KW-1185">Reference proteome</keyword>